<name>A0A2A2D943_9ACTN</name>
<dbReference type="RefSeq" id="WP_095581598.1">
    <property type="nucleotide sequence ID" value="NZ_JAJQQQ010000026.1"/>
</dbReference>
<keyword evidence="2" id="KW-1185">Reference proteome</keyword>
<reference evidence="1 2" key="1">
    <citation type="submission" date="2017-08" db="EMBL/GenBank/DDBJ databases">
        <title>Genome sequence of Streptomyces albireticuli NRRL B-1670.</title>
        <authorList>
            <person name="Graham D.E."/>
            <person name="Mahan K.M."/>
            <person name="Klingeman D.M."/>
            <person name="Hettich R.L."/>
            <person name="Parry R.J."/>
            <person name="Spain J.C."/>
        </authorList>
    </citation>
    <scope>NUCLEOTIDE SEQUENCE [LARGE SCALE GENOMIC DNA]</scope>
    <source>
        <strain evidence="1 2">NRRL B-1670</strain>
    </source>
</reference>
<protein>
    <submittedName>
        <fullName evidence="1">Uncharacterized protein</fullName>
    </submittedName>
</protein>
<dbReference type="EMBL" id="NSJV01000307">
    <property type="protein sequence ID" value="PAU47967.1"/>
    <property type="molecule type" value="Genomic_DNA"/>
</dbReference>
<gene>
    <name evidence="1" type="ORF">CK936_15775</name>
</gene>
<organism evidence="1 2">
    <name type="scientific">Streptomyces albireticuli</name>
    <dbReference type="NCBI Taxonomy" id="1940"/>
    <lineage>
        <taxon>Bacteria</taxon>
        <taxon>Bacillati</taxon>
        <taxon>Actinomycetota</taxon>
        <taxon>Actinomycetes</taxon>
        <taxon>Kitasatosporales</taxon>
        <taxon>Streptomycetaceae</taxon>
        <taxon>Streptomyces</taxon>
    </lineage>
</organism>
<sequence>MLDPITGAGFDAPPPEVAYMGVTNLTAQIHAFMTRTANNPPDEDDPAKYREFLLHRAALADLAHLEELDNEEAHTYAVKASQDFIRYDRQHPEFVNGPIGPGSPEWDPSARPYVRQEWATPF</sequence>
<accession>A0A2A2D943</accession>
<evidence type="ECO:0000313" key="2">
    <source>
        <dbReference type="Proteomes" id="UP000218944"/>
    </source>
</evidence>
<dbReference type="AlphaFoldDB" id="A0A2A2D943"/>
<comment type="caution">
    <text evidence="1">The sequence shown here is derived from an EMBL/GenBank/DDBJ whole genome shotgun (WGS) entry which is preliminary data.</text>
</comment>
<evidence type="ECO:0000313" key="1">
    <source>
        <dbReference type="EMBL" id="PAU47967.1"/>
    </source>
</evidence>
<dbReference type="Proteomes" id="UP000218944">
    <property type="component" value="Unassembled WGS sequence"/>
</dbReference>
<proteinExistence type="predicted"/>